<gene>
    <name evidence="1" type="primary">cr1</name>
</gene>
<reference evidence="1" key="1">
    <citation type="submission" date="2018-01" db="EMBL/GenBank/DDBJ databases">
        <authorList>
            <consortium name="NIH - Xenopus Gene Collection (XGC) project"/>
        </authorList>
    </citation>
    <scope>NUCLEOTIDE SEQUENCE [LARGE SCALE MRNA]</scope>
    <source>
        <tissue evidence="1">Ovary</tissue>
    </source>
</reference>
<organism evidence="1">
    <name type="scientific">Xenopus laevis</name>
    <name type="common">African clawed frog</name>
    <dbReference type="NCBI Taxonomy" id="8355"/>
    <lineage>
        <taxon>Eukaryota</taxon>
        <taxon>Metazoa</taxon>
        <taxon>Chordata</taxon>
        <taxon>Craniata</taxon>
        <taxon>Vertebrata</taxon>
        <taxon>Euteleostomi</taxon>
        <taxon>Amphibia</taxon>
        <taxon>Batrachia</taxon>
        <taxon>Anura</taxon>
        <taxon>Pipoidea</taxon>
        <taxon>Pipidae</taxon>
        <taxon>Xenopodinae</taxon>
        <taxon>Xenopus</taxon>
        <taxon>Xenopus</taxon>
    </lineage>
</organism>
<accession>Q0IH21</accession>
<dbReference type="AlphaFoldDB" id="Q0IH21"/>
<protein>
    <submittedName>
        <fullName evidence="1">Cr1 protein</fullName>
    </submittedName>
</protein>
<dbReference type="EMBL" id="BC123358">
    <property type="protein sequence ID" value="AAI23359.1"/>
    <property type="molecule type" value="mRNA"/>
</dbReference>
<sequence length="70" mass="7312">MEALVSWGPFASALSNLLVGTVNMKGGQPAPVFPMETGSVRAACCVDVCLVSYTASSPSLRTVMLCMKKT</sequence>
<proteinExistence type="evidence at transcript level"/>
<evidence type="ECO:0000313" key="1">
    <source>
        <dbReference type="EMBL" id="AAI23359.1"/>
    </source>
</evidence>
<name>Q0IH21_XENLA</name>